<dbReference type="InterPro" id="IPR049548">
    <property type="entry name" value="Sina-like_RING"/>
</dbReference>
<gene>
    <name evidence="13" type="ORF">L798_03018</name>
</gene>
<sequence length="260" mass="30394">MFLKPMDTAASELLRHTLLSDLECPVCRQYMLPPISLCVNGHNICKSCKPNMKHCPTCRHPFTTIRCLSLEKLAAELDFPCTYQTLGCKETRRAKLITQHQALCPYGTFSCPLQCRVRLSREALVKHVKEKHEQDIHEWNERVQYVKIQNYDVTKNYTQVILAHNEVFVRSIKVINDIWYFLTQYIGTEKDPGRFYYTVSFDSKDHEDTFIKITHGCRSANEDENEIYSTCKCIMLPVEVIKYTVVDGELSYYFQIKRKA</sequence>
<comment type="pathway">
    <text evidence="2">Protein modification; protein ubiquitination.</text>
</comment>
<organism evidence="13 14">
    <name type="scientific">Zootermopsis nevadensis</name>
    <name type="common">Dampwood termite</name>
    <dbReference type="NCBI Taxonomy" id="136037"/>
    <lineage>
        <taxon>Eukaryota</taxon>
        <taxon>Metazoa</taxon>
        <taxon>Ecdysozoa</taxon>
        <taxon>Arthropoda</taxon>
        <taxon>Hexapoda</taxon>
        <taxon>Insecta</taxon>
        <taxon>Pterygota</taxon>
        <taxon>Neoptera</taxon>
        <taxon>Polyneoptera</taxon>
        <taxon>Dictyoptera</taxon>
        <taxon>Blattodea</taxon>
        <taxon>Blattoidea</taxon>
        <taxon>Termitoidae</taxon>
        <taxon>Termopsidae</taxon>
        <taxon>Zootermopsis</taxon>
    </lineage>
</organism>
<dbReference type="UniPathway" id="UPA00143"/>
<dbReference type="InterPro" id="IPR013010">
    <property type="entry name" value="Znf_SIAH"/>
</dbReference>
<evidence type="ECO:0000259" key="11">
    <source>
        <dbReference type="PROSITE" id="PS50089"/>
    </source>
</evidence>
<evidence type="ECO:0000256" key="3">
    <source>
        <dbReference type="ARBA" id="ARBA00009119"/>
    </source>
</evidence>
<comment type="similarity">
    <text evidence="3">Belongs to the SINA (Seven in absentia) family.</text>
</comment>
<proteinExistence type="inferred from homology"/>
<evidence type="ECO:0000313" key="13">
    <source>
        <dbReference type="EMBL" id="KDR07297.1"/>
    </source>
</evidence>
<dbReference type="Pfam" id="PF21362">
    <property type="entry name" value="Sina_RING"/>
    <property type="match status" value="1"/>
</dbReference>
<evidence type="ECO:0000256" key="10">
    <source>
        <dbReference type="PROSITE-ProRule" id="PRU00455"/>
    </source>
</evidence>
<dbReference type="PROSITE" id="PS51081">
    <property type="entry name" value="ZF_SIAH"/>
    <property type="match status" value="1"/>
</dbReference>
<dbReference type="GO" id="GO:0043161">
    <property type="term" value="P:proteasome-mediated ubiquitin-dependent protein catabolic process"/>
    <property type="evidence" value="ECO:0007669"/>
    <property type="project" value="TreeGrafter"/>
</dbReference>
<dbReference type="OMA" id="RKFQYID"/>
<keyword evidence="8" id="KW-0833">Ubl conjugation pathway</keyword>
<keyword evidence="14" id="KW-1185">Reference proteome</keyword>
<dbReference type="PANTHER" id="PTHR45877">
    <property type="entry name" value="E3 UBIQUITIN-PROTEIN LIGASE SIAH2"/>
    <property type="match status" value="1"/>
</dbReference>
<evidence type="ECO:0000256" key="5">
    <source>
        <dbReference type="ARBA" id="ARBA00022679"/>
    </source>
</evidence>
<evidence type="ECO:0000313" key="14">
    <source>
        <dbReference type="Proteomes" id="UP000027135"/>
    </source>
</evidence>
<evidence type="ECO:0000256" key="8">
    <source>
        <dbReference type="ARBA" id="ARBA00022786"/>
    </source>
</evidence>
<dbReference type="OrthoDB" id="8182903at2759"/>
<keyword evidence="7 10" id="KW-0863">Zinc-finger</keyword>
<comment type="catalytic activity">
    <reaction evidence="1">
        <text>S-ubiquitinyl-[E2 ubiquitin-conjugating enzyme]-L-cysteine + [acceptor protein]-L-lysine = [E2 ubiquitin-conjugating enzyme]-L-cysteine + N(6)-ubiquitinyl-[acceptor protein]-L-lysine.</text>
        <dbReference type="EC" id="2.3.2.27"/>
    </reaction>
</comment>
<keyword evidence="6" id="KW-0479">Metal-binding</keyword>
<dbReference type="GO" id="GO:0061630">
    <property type="term" value="F:ubiquitin protein ligase activity"/>
    <property type="evidence" value="ECO:0007669"/>
    <property type="project" value="UniProtKB-EC"/>
</dbReference>
<dbReference type="InParanoid" id="A0A067QGE4"/>
<evidence type="ECO:0000259" key="12">
    <source>
        <dbReference type="PROSITE" id="PS51081"/>
    </source>
</evidence>
<feature type="domain" description="RING-type" evidence="11">
    <location>
        <begin position="24"/>
        <end position="59"/>
    </location>
</feature>
<accession>A0A067QGE4</accession>
<dbReference type="GO" id="GO:0016567">
    <property type="term" value="P:protein ubiquitination"/>
    <property type="evidence" value="ECO:0007669"/>
    <property type="project" value="UniProtKB-UniPathway"/>
</dbReference>
<evidence type="ECO:0000256" key="6">
    <source>
        <dbReference type="ARBA" id="ARBA00022723"/>
    </source>
</evidence>
<dbReference type="GO" id="GO:0008270">
    <property type="term" value="F:zinc ion binding"/>
    <property type="evidence" value="ECO:0007669"/>
    <property type="project" value="UniProtKB-KW"/>
</dbReference>
<dbReference type="InterPro" id="IPR013083">
    <property type="entry name" value="Znf_RING/FYVE/PHD"/>
</dbReference>
<evidence type="ECO:0000256" key="7">
    <source>
        <dbReference type="ARBA" id="ARBA00022771"/>
    </source>
</evidence>
<dbReference type="Pfam" id="PF21361">
    <property type="entry name" value="Sina_ZnF"/>
    <property type="match status" value="1"/>
</dbReference>
<dbReference type="EMBL" id="KK853480">
    <property type="protein sequence ID" value="KDR07297.1"/>
    <property type="molecule type" value="Genomic_DNA"/>
</dbReference>
<dbReference type="Gene3D" id="3.30.40.10">
    <property type="entry name" value="Zinc/RING finger domain, C3HC4 (zinc finger)"/>
    <property type="match status" value="2"/>
</dbReference>
<dbReference type="Proteomes" id="UP000027135">
    <property type="component" value="Unassembled WGS sequence"/>
</dbReference>
<keyword evidence="5" id="KW-0808">Transferase</keyword>
<dbReference type="InterPro" id="IPR008974">
    <property type="entry name" value="TRAF-like"/>
</dbReference>
<dbReference type="Gene3D" id="2.60.210.10">
    <property type="entry name" value="Apoptosis, Tumor Necrosis Factor Receptor Associated Protein 2, Chain A"/>
    <property type="match status" value="1"/>
</dbReference>
<dbReference type="AlphaFoldDB" id="A0A067QGE4"/>
<evidence type="ECO:0000256" key="4">
    <source>
        <dbReference type="ARBA" id="ARBA00012483"/>
    </source>
</evidence>
<name>A0A067QGE4_ZOONE</name>
<evidence type="ECO:0000256" key="9">
    <source>
        <dbReference type="ARBA" id="ARBA00022833"/>
    </source>
</evidence>
<evidence type="ECO:0000256" key="1">
    <source>
        <dbReference type="ARBA" id="ARBA00000900"/>
    </source>
</evidence>
<dbReference type="EC" id="2.3.2.27" evidence="4"/>
<protein>
    <recommendedName>
        <fullName evidence="4">RING-type E3 ubiquitin transferase</fullName>
        <ecNumber evidence="4">2.3.2.27</ecNumber>
    </recommendedName>
</protein>
<dbReference type="GO" id="GO:0005737">
    <property type="term" value="C:cytoplasm"/>
    <property type="evidence" value="ECO:0007669"/>
    <property type="project" value="TreeGrafter"/>
</dbReference>
<keyword evidence="9" id="KW-0862">Zinc</keyword>
<dbReference type="SUPFAM" id="SSF49599">
    <property type="entry name" value="TRAF domain-like"/>
    <property type="match status" value="1"/>
</dbReference>
<dbReference type="GO" id="GO:0031624">
    <property type="term" value="F:ubiquitin conjugating enzyme binding"/>
    <property type="evidence" value="ECO:0007669"/>
    <property type="project" value="TreeGrafter"/>
</dbReference>
<dbReference type="PROSITE" id="PS50089">
    <property type="entry name" value="ZF_RING_2"/>
    <property type="match status" value="1"/>
</dbReference>
<dbReference type="SUPFAM" id="SSF57850">
    <property type="entry name" value="RING/U-box"/>
    <property type="match status" value="1"/>
</dbReference>
<evidence type="ECO:0000256" key="2">
    <source>
        <dbReference type="ARBA" id="ARBA00004906"/>
    </source>
</evidence>
<dbReference type="InterPro" id="IPR001841">
    <property type="entry name" value="Znf_RING"/>
</dbReference>
<feature type="domain" description="SIAH-type" evidence="12">
    <location>
        <begin position="76"/>
        <end position="133"/>
    </location>
</feature>
<reference evidence="13 14" key="1">
    <citation type="journal article" date="2014" name="Nat. Commun.">
        <title>Molecular traces of alternative social organization in a termite genome.</title>
        <authorList>
            <person name="Terrapon N."/>
            <person name="Li C."/>
            <person name="Robertson H.M."/>
            <person name="Ji L."/>
            <person name="Meng X."/>
            <person name="Booth W."/>
            <person name="Chen Z."/>
            <person name="Childers C.P."/>
            <person name="Glastad K.M."/>
            <person name="Gokhale K."/>
            <person name="Gowin J."/>
            <person name="Gronenberg W."/>
            <person name="Hermansen R.A."/>
            <person name="Hu H."/>
            <person name="Hunt B.G."/>
            <person name="Huylmans A.K."/>
            <person name="Khalil S.M."/>
            <person name="Mitchell R.D."/>
            <person name="Munoz-Torres M.C."/>
            <person name="Mustard J.A."/>
            <person name="Pan H."/>
            <person name="Reese J.T."/>
            <person name="Scharf M.E."/>
            <person name="Sun F."/>
            <person name="Vogel H."/>
            <person name="Xiao J."/>
            <person name="Yang W."/>
            <person name="Yang Z."/>
            <person name="Yang Z."/>
            <person name="Zhou J."/>
            <person name="Zhu J."/>
            <person name="Brent C.S."/>
            <person name="Elsik C.G."/>
            <person name="Goodisman M.A."/>
            <person name="Liberles D.A."/>
            <person name="Roe R.M."/>
            <person name="Vargo E.L."/>
            <person name="Vilcinskas A."/>
            <person name="Wang J."/>
            <person name="Bornberg-Bauer E."/>
            <person name="Korb J."/>
            <person name="Zhang G."/>
            <person name="Liebig J."/>
        </authorList>
    </citation>
    <scope>NUCLEOTIDE SEQUENCE [LARGE SCALE GENOMIC DNA]</scope>
    <source>
        <tissue evidence="13">Whole organism</tissue>
    </source>
</reference>
<dbReference type="PANTHER" id="PTHR45877:SF2">
    <property type="entry name" value="E3 UBIQUITIN-PROTEIN LIGASE SINA-RELATED"/>
    <property type="match status" value="1"/>
</dbReference>
<dbReference type="InterPro" id="IPR004162">
    <property type="entry name" value="SINA-like_animal"/>
</dbReference>
<dbReference type="eggNOG" id="KOG3002">
    <property type="taxonomic scope" value="Eukaryota"/>
</dbReference>
<dbReference type="STRING" id="136037.A0A067QGE4"/>